<reference evidence="2 3" key="1">
    <citation type="submission" date="2016-07" db="EMBL/GenBank/DDBJ databases">
        <title>Genomic analysis of zinc-resistant bacterium Mucilaginibacter pedocola TBZ30.</title>
        <authorList>
            <person name="Huang J."/>
            <person name="Tang J."/>
        </authorList>
    </citation>
    <scope>NUCLEOTIDE SEQUENCE [LARGE SCALE GENOMIC DNA]</scope>
    <source>
        <strain evidence="2 3">TBZ30</strain>
    </source>
</reference>
<dbReference type="EMBL" id="MBTF01000037">
    <property type="protein sequence ID" value="OOQ56992.1"/>
    <property type="molecule type" value="Genomic_DNA"/>
</dbReference>
<dbReference type="Gene3D" id="3.90.1150.200">
    <property type="match status" value="1"/>
</dbReference>
<dbReference type="OrthoDB" id="9800461at2"/>
<dbReference type="AlphaFoldDB" id="A0A1S9P7R8"/>
<accession>A0A1S9P7R8</accession>
<dbReference type="STRING" id="1792845.BC343_15740"/>
<sequence>MEQYDARIDAYIEKAADFAKPILTHLRQLVHKASPEITETMKWSAPFFEYKGVLCFMMAFKQHAGFGFWKADQLPDPHQILHTEGGESAGSIGKLTSLADIPDEDILIWYIREAMAQKDAAGPVKAKPAAKKTEPKPAAAVLETPDYLADLLDTNAEAKTYFEKFSPSQKKEYITWFEDAKTEATREKRLKEGLEWISEGKTRHWKYKNC</sequence>
<dbReference type="Pfam" id="PF13376">
    <property type="entry name" value="OmdA"/>
    <property type="match status" value="1"/>
</dbReference>
<dbReference type="SUPFAM" id="SSF159888">
    <property type="entry name" value="YdhG-like"/>
    <property type="match status" value="1"/>
</dbReference>
<proteinExistence type="predicted"/>
<feature type="domain" description="YdhG-like" evidence="1">
    <location>
        <begin position="20"/>
        <end position="115"/>
    </location>
</feature>
<dbReference type="Pfam" id="PF08818">
    <property type="entry name" value="DUF1801"/>
    <property type="match status" value="1"/>
</dbReference>
<dbReference type="InterPro" id="IPR014922">
    <property type="entry name" value="YdhG-like"/>
</dbReference>
<dbReference type="RefSeq" id="WP_078350863.1">
    <property type="nucleotide sequence ID" value="NZ_MBTF01000037.1"/>
</dbReference>
<evidence type="ECO:0000259" key="1">
    <source>
        <dbReference type="Pfam" id="PF08818"/>
    </source>
</evidence>
<keyword evidence="3" id="KW-1185">Reference proteome</keyword>
<protein>
    <recommendedName>
        <fullName evidence="1">YdhG-like domain-containing protein</fullName>
    </recommendedName>
</protein>
<evidence type="ECO:0000313" key="2">
    <source>
        <dbReference type="EMBL" id="OOQ56992.1"/>
    </source>
</evidence>
<comment type="caution">
    <text evidence="2">The sequence shown here is derived from an EMBL/GenBank/DDBJ whole genome shotgun (WGS) entry which is preliminary data.</text>
</comment>
<organism evidence="2 3">
    <name type="scientific">Mucilaginibacter pedocola</name>
    <dbReference type="NCBI Taxonomy" id="1792845"/>
    <lineage>
        <taxon>Bacteria</taxon>
        <taxon>Pseudomonadati</taxon>
        <taxon>Bacteroidota</taxon>
        <taxon>Sphingobacteriia</taxon>
        <taxon>Sphingobacteriales</taxon>
        <taxon>Sphingobacteriaceae</taxon>
        <taxon>Mucilaginibacter</taxon>
    </lineage>
</organism>
<gene>
    <name evidence="2" type="ORF">BC343_15740</name>
</gene>
<dbReference type="Proteomes" id="UP000189739">
    <property type="component" value="Unassembled WGS sequence"/>
</dbReference>
<evidence type="ECO:0000313" key="3">
    <source>
        <dbReference type="Proteomes" id="UP000189739"/>
    </source>
</evidence>
<name>A0A1S9P7R8_9SPHI</name>